<feature type="transmembrane region" description="Helical" evidence="1">
    <location>
        <begin position="234"/>
        <end position="253"/>
    </location>
</feature>
<feature type="transmembrane region" description="Helical" evidence="1">
    <location>
        <begin position="109"/>
        <end position="134"/>
    </location>
</feature>
<feature type="transmembrane region" description="Helical" evidence="1">
    <location>
        <begin position="54"/>
        <end position="71"/>
    </location>
</feature>
<evidence type="ECO:0000313" key="2">
    <source>
        <dbReference type="EMBL" id="QLB63253.1"/>
    </source>
</evidence>
<organism evidence="2 3">
    <name type="scientific">Paraburkholderia caribensis</name>
    <dbReference type="NCBI Taxonomy" id="75105"/>
    <lineage>
        <taxon>Bacteria</taxon>
        <taxon>Pseudomonadati</taxon>
        <taxon>Pseudomonadota</taxon>
        <taxon>Betaproteobacteria</taxon>
        <taxon>Burkholderiales</taxon>
        <taxon>Burkholderiaceae</taxon>
        <taxon>Paraburkholderia</taxon>
    </lineage>
</organism>
<feature type="transmembrane region" description="Helical" evidence="1">
    <location>
        <begin position="20"/>
        <end position="42"/>
    </location>
</feature>
<proteinExistence type="predicted"/>
<dbReference type="EMBL" id="CP015958">
    <property type="protein sequence ID" value="QLB63253.1"/>
    <property type="molecule type" value="Genomic_DNA"/>
</dbReference>
<protein>
    <recommendedName>
        <fullName evidence="4">Transmembrane protein</fullName>
    </recommendedName>
</protein>
<keyword evidence="1" id="KW-1133">Transmembrane helix</keyword>
<feature type="transmembrane region" description="Helical" evidence="1">
    <location>
        <begin position="77"/>
        <end position="97"/>
    </location>
</feature>
<feature type="transmembrane region" description="Helical" evidence="1">
    <location>
        <begin position="202"/>
        <end position="222"/>
    </location>
</feature>
<reference evidence="2 3" key="1">
    <citation type="journal article" date="2014" name="Genome Announc.">
        <title>Draft Genome Sequence of the Haloacid-Degrading Burkholderia caribensis Strain MBA4.</title>
        <authorList>
            <person name="Pan Y."/>
            <person name="Kong K.F."/>
            <person name="Tsang J.S."/>
        </authorList>
    </citation>
    <scope>NUCLEOTIDE SEQUENCE [LARGE SCALE GENOMIC DNA]</scope>
    <source>
        <strain evidence="2 3">852011</strain>
    </source>
</reference>
<evidence type="ECO:0000313" key="3">
    <source>
        <dbReference type="Proteomes" id="UP000509548"/>
    </source>
</evidence>
<evidence type="ECO:0008006" key="4">
    <source>
        <dbReference type="Google" id="ProtNLM"/>
    </source>
</evidence>
<keyword evidence="1" id="KW-0472">Membrane</keyword>
<gene>
    <name evidence="2" type="ORF">A9O66_13170</name>
</gene>
<sequence length="489" mass="54160">MEHRIVTSRILYWLDINWFGGQHVFLFVAELTLPLILALTIWREYGRGRSIKAPVAWVAGIPFAFLYSWLQSEVFKWGFETQVIAAYMFALLSAAQFSRFEEHRGRRVLWALVFAALAEISMGNGLLAFPMLFALAVVCRRPIREIASVVGTWIVMWAIYFFNYSVPAIVHPPMTTVARAKAFVEFFFVFLGNPYAALTHNSVSICIAIGLATFVFAGWIIIDLYRTKRITPYRAFLIGGYGFVVLSALAAMSGRAYFGPEAGMASRYTTGPLLAWTLLALLAFDIAQSQSVRMVTIIASTIVATSIAPFQRHVRDDNAYLNDWNLAILAHKIGADRPELDALLFPADAHDHFSDLATFAERNRVALYGKGWLRDAGEVQYDASKRDDSICQGSFDAIGADKIGPVLRGWAVARPVSKKEILVVLADESGKTVGYGVTGTRRPDVADSVPGKPRKAGWTAFATQPVSNASAYAYISGKFCKLDGRPEIH</sequence>
<accession>A0A9Q6S297</accession>
<evidence type="ECO:0000256" key="1">
    <source>
        <dbReference type="SAM" id="Phobius"/>
    </source>
</evidence>
<dbReference type="AlphaFoldDB" id="A0A9Q6S297"/>
<name>A0A9Q6S297_9BURK</name>
<feature type="transmembrane region" description="Helical" evidence="1">
    <location>
        <begin position="146"/>
        <end position="166"/>
    </location>
</feature>
<dbReference type="Proteomes" id="UP000509548">
    <property type="component" value="Chromosome 1"/>
</dbReference>
<keyword evidence="1" id="KW-0812">Transmembrane</keyword>